<dbReference type="Proteomes" id="UP001174908">
    <property type="component" value="Unassembled WGS sequence"/>
</dbReference>
<comment type="caution">
    <text evidence="1">The sequence shown here is derived from an EMBL/GenBank/DDBJ whole genome shotgun (WGS) entry which is preliminary data.</text>
</comment>
<dbReference type="EMBL" id="JASZYV010000001">
    <property type="protein sequence ID" value="MDM0043088.1"/>
    <property type="molecule type" value="Genomic_DNA"/>
</dbReference>
<evidence type="ECO:0008006" key="3">
    <source>
        <dbReference type="Google" id="ProtNLM"/>
    </source>
</evidence>
<sequence length="66" mass="7386">MSVAILNLPSLASRGSERERALLSVLSESERELLLALLKRLHENLPEVELATQRYVQGRLSNDDGK</sequence>
<reference evidence="1" key="1">
    <citation type="submission" date="2023-06" db="EMBL/GenBank/DDBJ databases">
        <authorList>
            <person name="Jiang Y."/>
            <person name="Liu Q."/>
        </authorList>
    </citation>
    <scope>NUCLEOTIDE SEQUENCE</scope>
    <source>
        <strain evidence="1">CGMCC 1.12089</strain>
    </source>
</reference>
<accession>A0ABT7N586</accession>
<keyword evidence="2" id="KW-1185">Reference proteome</keyword>
<evidence type="ECO:0000313" key="1">
    <source>
        <dbReference type="EMBL" id="MDM0043088.1"/>
    </source>
</evidence>
<name>A0ABT7N586_9BURK</name>
<dbReference type="RefSeq" id="WP_286658212.1">
    <property type="nucleotide sequence ID" value="NZ_JASZYV010000001.1"/>
</dbReference>
<proteinExistence type="predicted"/>
<evidence type="ECO:0000313" key="2">
    <source>
        <dbReference type="Proteomes" id="UP001174908"/>
    </source>
</evidence>
<organism evidence="1 2">
    <name type="scientific">Variovorax dokdonensis</name>
    <dbReference type="NCBI Taxonomy" id="344883"/>
    <lineage>
        <taxon>Bacteria</taxon>
        <taxon>Pseudomonadati</taxon>
        <taxon>Pseudomonadota</taxon>
        <taxon>Betaproteobacteria</taxon>
        <taxon>Burkholderiales</taxon>
        <taxon>Comamonadaceae</taxon>
        <taxon>Variovorax</taxon>
    </lineage>
</organism>
<protein>
    <recommendedName>
        <fullName evidence="3">Transcriptional regulator</fullName>
    </recommendedName>
</protein>
<gene>
    <name evidence="1" type="ORF">QTH91_01205</name>
</gene>